<dbReference type="Pfam" id="PF00953">
    <property type="entry name" value="Glycos_transf_4"/>
    <property type="match status" value="1"/>
</dbReference>
<dbReference type="InterPro" id="IPR000715">
    <property type="entry name" value="Glycosyl_transferase_4"/>
</dbReference>
<feature type="transmembrane region" description="Helical" evidence="7">
    <location>
        <begin position="180"/>
        <end position="199"/>
    </location>
</feature>
<feature type="transmembrane region" description="Helical" evidence="7">
    <location>
        <begin position="524"/>
        <end position="543"/>
    </location>
</feature>
<feature type="transmembrane region" description="Helical" evidence="7">
    <location>
        <begin position="390"/>
        <end position="407"/>
    </location>
</feature>
<comment type="subcellular location">
    <subcellularLocation>
        <location evidence="1">Cell membrane</location>
        <topology evidence="1">Multi-pass membrane protein</topology>
    </subcellularLocation>
</comment>
<feature type="transmembrane region" description="Helical" evidence="7">
    <location>
        <begin position="6"/>
        <end position="26"/>
    </location>
</feature>
<feature type="transmembrane region" description="Helical" evidence="7">
    <location>
        <begin position="477"/>
        <end position="493"/>
    </location>
</feature>
<dbReference type="GO" id="GO:0036380">
    <property type="term" value="F:UDP-N-acetylglucosamine-undecaprenyl-phosphate N-acetylglucosaminephosphotransferase activity"/>
    <property type="evidence" value="ECO:0007669"/>
    <property type="project" value="UniProtKB-EC"/>
</dbReference>
<gene>
    <name evidence="8" type="ORF">MNBD_GAMMA24-2073</name>
</gene>
<protein>
    <submittedName>
        <fullName evidence="8">Undecaprenyl-phosphate alpha-N-acetylglucosaminyl 1-phosphate transferase</fullName>
        <ecNumber evidence="8">2.7.8.33</ecNumber>
    </submittedName>
</protein>
<dbReference type="CDD" id="cd06853">
    <property type="entry name" value="GT_WecA_like"/>
    <property type="match status" value="1"/>
</dbReference>
<organism evidence="8">
    <name type="scientific">hydrothermal vent metagenome</name>
    <dbReference type="NCBI Taxonomy" id="652676"/>
    <lineage>
        <taxon>unclassified sequences</taxon>
        <taxon>metagenomes</taxon>
        <taxon>ecological metagenomes</taxon>
    </lineage>
</organism>
<keyword evidence="4 7" id="KW-0812">Transmembrane</keyword>
<keyword evidence="3 8" id="KW-0808">Transferase</keyword>
<keyword evidence="5 7" id="KW-1133">Transmembrane helix</keyword>
<keyword evidence="6 7" id="KW-0472">Membrane</keyword>
<feature type="transmembrane region" description="Helical" evidence="7">
    <location>
        <begin position="311"/>
        <end position="331"/>
    </location>
</feature>
<feature type="transmembrane region" description="Helical" evidence="7">
    <location>
        <begin position="499"/>
        <end position="517"/>
    </location>
</feature>
<evidence type="ECO:0000256" key="7">
    <source>
        <dbReference type="SAM" id="Phobius"/>
    </source>
</evidence>
<feature type="transmembrane region" description="Helical" evidence="7">
    <location>
        <begin position="211"/>
        <end position="231"/>
    </location>
</feature>
<dbReference type="PROSITE" id="PS01348">
    <property type="entry name" value="MRAY_2"/>
    <property type="match status" value="1"/>
</dbReference>
<reference evidence="8" key="1">
    <citation type="submission" date="2018-06" db="EMBL/GenBank/DDBJ databases">
        <authorList>
            <person name="Zhirakovskaya E."/>
        </authorList>
    </citation>
    <scope>NUCLEOTIDE SEQUENCE</scope>
</reference>
<dbReference type="InterPro" id="IPR018480">
    <property type="entry name" value="PNAcMuramoyl-5peptid_Trfase_CS"/>
</dbReference>
<dbReference type="AlphaFoldDB" id="A0A3B1B4V0"/>
<dbReference type="GO" id="GO:0071555">
    <property type="term" value="P:cell wall organization"/>
    <property type="evidence" value="ECO:0007669"/>
    <property type="project" value="TreeGrafter"/>
</dbReference>
<evidence type="ECO:0000256" key="2">
    <source>
        <dbReference type="ARBA" id="ARBA00022475"/>
    </source>
</evidence>
<sequence length="546" mass="60657">MNLLFVLLTAMVTSMVLIPLMIRLAPYIGMVDLPDERKVHSKPIPRVGGIGIVLGSLLAVIVWLPLSPLLWSYLVGALVLFVFGALDDSFELGHYVKFIGQFIAVGVVVFVGDVWVKNIPFFDFPLPEYMGKGFTFIAMVGVINAINHSDGLDGLAGGESLLSLICLAYLAFIVNDTGNGEFLIITFSVIGGILGFMRFNNYPAQIFMGDAGSQFLGYSLAFLTILLTQKIHTSVSMALPVLIIGLPVVDILAVFAQRIYHGMNWFKASKNHIHHRLLELGFDHYQSVIIIYSVQVLLVVCAVKFRYASDALVTGLYLSVCGVLFLSLYVLEKIHWNFSPDGEESKVTRFLNSLREKKIFTDGPLLLLKFVIPGYFIAGSIFVTHISVDFAFELALISLILVVSWLTRKFDFSAYLLRIGIYAVAVIMVYMFDQQLIPKQGWLYHLDILFFAILALDVAIVVRYARQVEFSVTPFDYLMVVLVVVAGLVQQNNGSNVELGYIVIKSVILFYGCEIAINNRRSDAGNLLGFASFAAVLILFLKIEFS</sequence>
<keyword evidence="2" id="KW-1003">Cell membrane</keyword>
<accession>A0A3B1B4V0</accession>
<dbReference type="PANTHER" id="PTHR22926:SF3">
    <property type="entry name" value="UNDECAPRENYL-PHOSPHATE ALPHA-N-ACETYLGLUCOSAMINYL 1-PHOSPHATE TRANSFERASE"/>
    <property type="match status" value="1"/>
</dbReference>
<feature type="transmembrane region" description="Helical" evidence="7">
    <location>
        <begin position="154"/>
        <end position="174"/>
    </location>
</feature>
<dbReference type="PANTHER" id="PTHR22926">
    <property type="entry name" value="PHOSPHO-N-ACETYLMURAMOYL-PENTAPEPTIDE-TRANSFERASE"/>
    <property type="match status" value="1"/>
</dbReference>
<proteinExistence type="predicted"/>
<feature type="transmembrane region" description="Helical" evidence="7">
    <location>
        <begin position="237"/>
        <end position="260"/>
    </location>
</feature>
<dbReference type="GO" id="GO:0044038">
    <property type="term" value="P:cell wall macromolecule biosynthetic process"/>
    <property type="evidence" value="ECO:0007669"/>
    <property type="project" value="TreeGrafter"/>
</dbReference>
<evidence type="ECO:0000256" key="5">
    <source>
        <dbReference type="ARBA" id="ARBA00022989"/>
    </source>
</evidence>
<evidence type="ECO:0000256" key="3">
    <source>
        <dbReference type="ARBA" id="ARBA00022679"/>
    </source>
</evidence>
<feature type="transmembrane region" description="Helical" evidence="7">
    <location>
        <begin position="70"/>
        <end position="86"/>
    </location>
</feature>
<dbReference type="GO" id="GO:0009103">
    <property type="term" value="P:lipopolysaccharide biosynthetic process"/>
    <property type="evidence" value="ECO:0007669"/>
    <property type="project" value="TreeGrafter"/>
</dbReference>
<feature type="transmembrane region" description="Helical" evidence="7">
    <location>
        <begin position="129"/>
        <end position="147"/>
    </location>
</feature>
<evidence type="ECO:0000256" key="4">
    <source>
        <dbReference type="ARBA" id="ARBA00022692"/>
    </source>
</evidence>
<dbReference type="GO" id="GO:0005886">
    <property type="term" value="C:plasma membrane"/>
    <property type="evidence" value="ECO:0007669"/>
    <property type="project" value="UniProtKB-SubCell"/>
</dbReference>
<feature type="transmembrane region" description="Helical" evidence="7">
    <location>
        <begin position="444"/>
        <end position="465"/>
    </location>
</feature>
<feature type="transmembrane region" description="Helical" evidence="7">
    <location>
        <begin position="47"/>
        <end position="64"/>
    </location>
</feature>
<name>A0A3B1B4V0_9ZZZZ</name>
<feature type="transmembrane region" description="Helical" evidence="7">
    <location>
        <begin position="365"/>
        <end position="384"/>
    </location>
</feature>
<evidence type="ECO:0000256" key="1">
    <source>
        <dbReference type="ARBA" id="ARBA00004651"/>
    </source>
</evidence>
<feature type="transmembrane region" description="Helical" evidence="7">
    <location>
        <begin position="98"/>
        <end position="117"/>
    </location>
</feature>
<feature type="transmembrane region" description="Helical" evidence="7">
    <location>
        <begin position="285"/>
        <end position="305"/>
    </location>
</feature>
<dbReference type="EMBL" id="UOFZ01000113">
    <property type="protein sequence ID" value="VAX13336.1"/>
    <property type="molecule type" value="Genomic_DNA"/>
</dbReference>
<evidence type="ECO:0000256" key="6">
    <source>
        <dbReference type="ARBA" id="ARBA00023136"/>
    </source>
</evidence>
<feature type="transmembrane region" description="Helical" evidence="7">
    <location>
        <begin position="414"/>
        <end position="432"/>
    </location>
</feature>
<evidence type="ECO:0000313" key="8">
    <source>
        <dbReference type="EMBL" id="VAX13336.1"/>
    </source>
</evidence>
<dbReference type="EC" id="2.7.8.33" evidence="8"/>